<dbReference type="AlphaFoldDB" id="A0A8H4QR99"/>
<evidence type="ECO:0000313" key="4">
    <source>
        <dbReference type="EMBL" id="KAF4615519.1"/>
    </source>
</evidence>
<dbReference type="SMART" id="SM00855">
    <property type="entry name" value="PGAM"/>
    <property type="match status" value="1"/>
</dbReference>
<dbReference type="PROSITE" id="PS00175">
    <property type="entry name" value="PG_MUTASE"/>
    <property type="match status" value="1"/>
</dbReference>
<dbReference type="PANTHER" id="PTHR46517">
    <property type="entry name" value="FRUCTOSE-2,6-BISPHOSPHATASE TIGAR"/>
    <property type="match status" value="1"/>
</dbReference>
<gene>
    <name evidence="4" type="ORF">D9613_002741</name>
</gene>
<reference evidence="4 5" key="1">
    <citation type="submission" date="2019-12" db="EMBL/GenBank/DDBJ databases">
        <authorList>
            <person name="Floudas D."/>
            <person name="Bentzer J."/>
            <person name="Ahren D."/>
            <person name="Johansson T."/>
            <person name="Persson P."/>
            <person name="Tunlid A."/>
        </authorList>
    </citation>
    <scope>NUCLEOTIDE SEQUENCE [LARGE SCALE GENOMIC DNA]</scope>
    <source>
        <strain evidence="4 5">CBS 102.39</strain>
    </source>
</reference>
<dbReference type="InterPro" id="IPR013078">
    <property type="entry name" value="His_Pase_superF_clade-1"/>
</dbReference>
<dbReference type="EMBL" id="JAACJL010000044">
    <property type="protein sequence ID" value="KAF4615519.1"/>
    <property type="molecule type" value="Genomic_DNA"/>
</dbReference>
<protein>
    <recommendedName>
        <fullName evidence="6">Phosphoglycerate mutase-like protein</fullName>
    </recommendedName>
</protein>
<evidence type="ECO:0000256" key="2">
    <source>
        <dbReference type="PIRSR" id="PIRSR613078-1"/>
    </source>
</evidence>
<proteinExistence type="predicted"/>
<name>A0A8H4QR99_9AGAR</name>
<dbReference type="Pfam" id="PF00300">
    <property type="entry name" value="His_Phos_1"/>
    <property type="match status" value="1"/>
</dbReference>
<dbReference type="SUPFAM" id="SSF53254">
    <property type="entry name" value="Phosphoglycerate mutase-like"/>
    <property type="match status" value="1"/>
</dbReference>
<dbReference type="InterPro" id="IPR051695">
    <property type="entry name" value="Phosphoglycerate_Mutase"/>
</dbReference>
<dbReference type="InterPro" id="IPR001345">
    <property type="entry name" value="PG/BPGM_mutase_AS"/>
</dbReference>
<evidence type="ECO:0000256" key="1">
    <source>
        <dbReference type="ARBA" id="ARBA00022801"/>
    </source>
</evidence>
<sequence>MPIKERKPRALIYLVRHGETQENRDGIIQGQKDTFLNAMGERQAHSVGQRLKTTKIDLLISSDLQRAVNTADAIAAHHPGLEIVKQKELRERDMGPHREGLKLTAVAGLAPPTETSAMFSKRVMEWWNRQVLGSILSIRSSQEEPLTVVVTTHGGVITTLIKDLVGSRKARVGKDVAISKCFNASITLVEIGESGKGIITQYGDISHLSESALESNADIPH</sequence>
<dbReference type="Gene3D" id="3.40.50.1240">
    <property type="entry name" value="Phosphoglycerate mutase-like"/>
    <property type="match status" value="1"/>
</dbReference>
<organism evidence="4 5">
    <name type="scientific">Agrocybe pediades</name>
    <dbReference type="NCBI Taxonomy" id="84607"/>
    <lineage>
        <taxon>Eukaryota</taxon>
        <taxon>Fungi</taxon>
        <taxon>Dikarya</taxon>
        <taxon>Basidiomycota</taxon>
        <taxon>Agaricomycotina</taxon>
        <taxon>Agaricomycetes</taxon>
        <taxon>Agaricomycetidae</taxon>
        <taxon>Agaricales</taxon>
        <taxon>Agaricineae</taxon>
        <taxon>Strophariaceae</taxon>
        <taxon>Agrocybe</taxon>
    </lineage>
</organism>
<feature type="active site" description="Proton donor/acceptor" evidence="2">
    <location>
        <position position="91"/>
    </location>
</feature>
<feature type="binding site" evidence="3">
    <location>
        <begin position="16"/>
        <end position="23"/>
    </location>
    <ligand>
        <name>substrate</name>
    </ligand>
</feature>
<dbReference type="PANTHER" id="PTHR46517:SF1">
    <property type="entry name" value="FRUCTOSE-2,6-BISPHOSPHATASE TIGAR"/>
    <property type="match status" value="1"/>
</dbReference>
<dbReference type="GO" id="GO:0005829">
    <property type="term" value="C:cytosol"/>
    <property type="evidence" value="ECO:0007669"/>
    <property type="project" value="TreeGrafter"/>
</dbReference>
<accession>A0A8H4QR99</accession>
<dbReference type="CDD" id="cd07067">
    <property type="entry name" value="HP_PGM_like"/>
    <property type="match status" value="1"/>
</dbReference>
<keyword evidence="1" id="KW-0378">Hydrolase</keyword>
<dbReference type="GO" id="GO:0004331">
    <property type="term" value="F:fructose-2,6-bisphosphate 2-phosphatase activity"/>
    <property type="evidence" value="ECO:0007669"/>
    <property type="project" value="TreeGrafter"/>
</dbReference>
<dbReference type="GO" id="GO:0043456">
    <property type="term" value="P:regulation of pentose-phosphate shunt"/>
    <property type="evidence" value="ECO:0007669"/>
    <property type="project" value="TreeGrafter"/>
</dbReference>
<keyword evidence="5" id="KW-1185">Reference proteome</keyword>
<feature type="binding site" evidence="3">
    <location>
        <position position="66"/>
    </location>
    <ligand>
        <name>substrate</name>
    </ligand>
</feature>
<feature type="active site" description="Tele-phosphohistidine intermediate" evidence="2">
    <location>
        <position position="17"/>
    </location>
</feature>
<dbReference type="GO" id="GO:0045820">
    <property type="term" value="P:negative regulation of glycolytic process"/>
    <property type="evidence" value="ECO:0007669"/>
    <property type="project" value="TreeGrafter"/>
</dbReference>
<evidence type="ECO:0000256" key="3">
    <source>
        <dbReference type="PIRSR" id="PIRSR613078-2"/>
    </source>
</evidence>
<dbReference type="Proteomes" id="UP000521872">
    <property type="component" value="Unassembled WGS sequence"/>
</dbReference>
<evidence type="ECO:0008006" key="6">
    <source>
        <dbReference type="Google" id="ProtNLM"/>
    </source>
</evidence>
<dbReference type="InterPro" id="IPR029033">
    <property type="entry name" value="His_PPase_superfam"/>
</dbReference>
<evidence type="ECO:0000313" key="5">
    <source>
        <dbReference type="Proteomes" id="UP000521872"/>
    </source>
</evidence>
<comment type="caution">
    <text evidence="4">The sequence shown here is derived from an EMBL/GenBank/DDBJ whole genome shotgun (WGS) entry which is preliminary data.</text>
</comment>